<evidence type="ECO:0000259" key="2">
    <source>
        <dbReference type="Pfam" id="PF02540"/>
    </source>
</evidence>
<dbReference type="CDD" id="cd01990">
    <property type="entry name" value="LarE-like"/>
    <property type="match status" value="1"/>
</dbReference>
<name>A0A124FZE4_9FIRM</name>
<protein>
    <submittedName>
        <fullName evidence="3">ATP-utilizing enzymes of the PP-loop superfamily</fullName>
    </submittedName>
</protein>
<sequence length="277" mass="30640">MSEWSGKLARLKEILKNYGSVLVAFSGGVDSTLLLKIARDVLDEKVLAVTATSEIYPPGEIEEAKHLAGIIGCGHIIVRTKGPDSEIFKNNSPDRCYHCKMEIYQILAALAREKGLKYVVDGMNADDTGDYRPGTRAACELGVKSPLMAAGFTKRLIYAVSRDMGLPTADKPANPCLATRFPYGIPVTRQGLDMVHQAEEYLKDLGALRVRVRHHGNLARIEVPGAYFDMITEKSVNITNKLKDIGYTYVSLDLEGYRTGSMNETLDGWVVKSWLKR</sequence>
<dbReference type="GO" id="GO:0016783">
    <property type="term" value="F:sulfurtransferase activity"/>
    <property type="evidence" value="ECO:0007669"/>
    <property type="project" value="InterPro"/>
</dbReference>
<reference evidence="4" key="1">
    <citation type="journal article" date="2015" name="MBio">
        <title>Genome-Resolved Metagenomic Analysis Reveals Roles for Candidate Phyla and Other Microbial Community Members in Biogeochemical Transformations in Oil Reservoirs.</title>
        <authorList>
            <person name="Hu P."/>
            <person name="Tom L."/>
            <person name="Singh A."/>
            <person name="Thomas B.C."/>
            <person name="Baker B.J."/>
            <person name="Piceno Y.M."/>
            <person name="Andersen G.L."/>
            <person name="Banfield J.F."/>
        </authorList>
    </citation>
    <scope>NUCLEOTIDE SEQUENCE [LARGE SCALE GENOMIC DNA]</scope>
</reference>
<evidence type="ECO:0000256" key="1">
    <source>
        <dbReference type="PIRSR" id="PIRSR006661-1"/>
    </source>
</evidence>
<gene>
    <name evidence="3" type="ORF">XD97_0044</name>
</gene>
<dbReference type="PIRSF" id="PIRSF006661">
    <property type="entry name" value="PP-lp_UCP006661"/>
    <property type="match status" value="1"/>
</dbReference>
<dbReference type="Proteomes" id="UP000054705">
    <property type="component" value="Unassembled WGS sequence"/>
</dbReference>
<dbReference type="InterPro" id="IPR014729">
    <property type="entry name" value="Rossmann-like_a/b/a_fold"/>
</dbReference>
<feature type="domain" description="NAD/GMP synthase" evidence="2">
    <location>
        <begin position="19"/>
        <end position="80"/>
    </location>
</feature>
<evidence type="ECO:0000313" key="3">
    <source>
        <dbReference type="EMBL" id="KUK84071.1"/>
    </source>
</evidence>
<dbReference type="AlphaFoldDB" id="A0A124FZE4"/>
<dbReference type="Gene3D" id="3.40.50.620">
    <property type="entry name" value="HUPs"/>
    <property type="match status" value="1"/>
</dbReference>
<dbReference type="PATRIC" id="fig|110500.4.peg.282"/>
<organism evidence="3 4">
    <name type="scientific">Pelotomaculum thermopropionicum</name>
    <dbReference type="NCBI Taxonomy" id="110500"/>
    <lineage>
        <taxon>Bacteria</taxon>
        <taxon>Bacillati</taxon>
        <taxon>Bacillota</taxon>
        <taxon>Clostridia</taxon>
        <taxon>Eubacteriales</taxon>
        <taxon>Desulfotomaculaceae</taxon>
        <taxon>Pelotomaculum</taxon>
    </lineage>
</organism>
<dbReference type="GO" id="GO:0006163">
    <property type="term" value="P:purine nucleotide metabolic process"/>
    <property type="evidence" value="ECO:0007669"/>
    <property type="project" value="UniProtKB-ARBA"/>
</dbReference>
<dbReference type="PANTHER" id="PTHR43169">
    <property type="entry name" value="EXSB FAMILY PROTEIN"/>
    <property type="match status" value="1"/>
</dbReference>
<comment type="caution">
    <text evidence="3">The sequence shown here is derived from an EMBL/GenBank/DDBJ whole genome shotgun (WGS) entry which is preliminary data.</text>
</comment>
<dbReference type="SUPFAM" id="SSF52402">
    <property type="entry name" value="Adenine nucleotide alpha hydrolases-like"/>
    <property type="match status" value="1"/>
</dbReference>
<dbReference type="InterPro" id="IPR005232">
    <property type="entry name" value="LarE"/>
</dbReference>
<evidence type="ECO:0000313" key="4">
    <source>
        <dbReference type="Proteomes" id="UP000054705"/>
    </source>
</evidence>
<accession>A0A124FZE4</accession>
<dbReference type="EMBL" id="LGGS01000006">
    <property type="protein sequence ID" value="KUK84071.1"/>
    <property type="molecule type" value="Genomic_DNA"/>
</dbReference>
<dbReference type="Pfam" id="PF02540">
    <property type="entry name" value="NAD_synthase"/>
    <property type="match status" value="1"/>
</dbReference>
<dbReference type="InterPro" id="IPR052188">
    <property type="entry name" value="Ni-pincer_cofactor_biosynth"/>
</dbReference>
<feature type="active site" description="Nucleophile and sulfur donor" evidence="1">
    <location>
        <position position="176"/>
    </location>
</feature>
<dbReference type="NCBIfam" id="TIGR00268">
    <property type="entry name" value="ATP-dependent sacrificial sulfur transferase LarE"/>
    <property type="match status" value="1"/>
</dbReference>
<dbReference type="PANTHER" id="PTHR43169:SF2">
    <property type="entry name" value="NAD_GMP SYNTHASE DOMAIN-CONTAINING PROTEIN"/>
    <property type="match status" value="1"/>
</dbReference>
<dbReference type="InterPro" id="IPR022310">
    <property type="entry name" value="NAD/GMP_synthase"/>
</dbReference>
<proteinExistence type="predicted"/>